<protein>
    <submittedName>
        <fullName evidence="1">Uncharacterized protein</fullName>
    </submittedName>
</protein>
<accession>A0A7S0ADW3</accession>
<dbReference type="AlphaFoldDB" id="A0A7S0ADW3"/>
<name>A0A7S0ADW3_9DINO</name>
<sequence length="121" mass="13896">MQLQQQHWKRGVCSFQRQYCSDNGSRHDECLQLVKVPTGGQHPTLVEQVPQRSWYFQDVEGTSKCQRPKASFRSHTAGHARKCPRIKASNSKEGLRAVWRGRKPSRISHWNEASVVILVSL</sequence>
<reference evidence="1" key="1">
    <citation type="submission" date="2021-01" db="EMBL/GenBank/DDBJ databases">
        <authorList>
            <person name="Corre E."/>
            <person name="Pelletier E."/>
            <person name="Niang G."/>
            <person name="Scheremetjew M."/>
            <person name="Finn R."/>
            <person name="Kale V."/>
            <person name="Holt S."/>
            <person name="Cochrane G."/>
            <person name="Meng A."/>
            <person name="Brown T."/>
            <person name="Cohen L."/>
        </authorList>
    </citation>
    <scope>NUCLEOTIDE SEQUENCE</scope>
    <source>
        <strain evidence="1">Pbaha01</strain>
    </source>
</reference>
<organism evidence="1">
    <name type="scientific">Pyrodinium bahamense</name>
    <dbReference type="NCBI Taxonomy" id="73915"/>
    <lineage>
        <taxon>Eukaryota</taxon>
        <taxon>Sar</taxon>
        <taxon>Alveolata</taxon>
        <taxon>Dinophyceae</taxon>
        <taxon>Gonyaulacales</taxon>
        <taxon>Pyrocystaceae</taxon>
        <taxon>Pyrodinium</taxon>
    </lineage>
</organism>
<dbReference type="EMBL" id="HBEG01023798">
    <property type="protein sequence ID" value="CAD8359597.1"/>
    <property type="molecule type" value="Transcribed_RNA"/>
</dbReference>
<proteinExistence type="predicted"/>
<gene>
    <name evidence="1" type="ORF">PBAH0796_LOCUS14420</name>
</gene>
<evidence type="ECO:0000313" key="1">
    <source>
        <dbReference type="EMBL" id="CAD8359597.1"/>
    </source>
</evidence>